<name>A0A815L9M2_9BILA</name>
<accession>A0A815L9M2</accession>
<organism evidence="2 4">
    <name type="scientific">Rotaria sordida</name>
    <dbReference type="NCBI Taxonomy" id="392033"/>
    <lineage>
        <taxon>Eukaryota</taxon>
        <taxon>Metazoa</taxon>
        <taxon>Spiralia</taxon>
        <taxon>Gnathifera</taxon>
        <taxon>Rotifera</taxon>
        <taxon>Eurotatoria</taxon>
        <taxon>Bdelloidea</taxon>
        <taxon>Philodinida</taxon>
        <taxon>Philodinidae</taxon>
        <taxon>Rotaria</taxon>
    </lineage>
</organism>
<comment type="caution">
    <text evidence="2">The sequence shown here is derived from an EMBL/GenBank/DDBJ whole genome shotgun (WGS) entry which is preliminary data.</text>
</comment>
<protein>
    <recommendedName>
        <fullName evidence="5">Tetratricopeptide repeat protein</fullName>
    </recommendedName>
</protein>
<feature type="repeat" description="TPR" evidence="1">
    <location>
        <begin position="208"/>
        <end position="241"/>
    </location>
</feature>
<dbReference type="InterPro" id="IPR019734">
    <property type="entry name" value="TPR_rpt"/>
</dbReference>
<evidence type="ECO:0000313" key="2">
    <source>
        <dbReference type="EMBL" id="CAF1406983.1"/>
    </source>
</evidence>
<keyword evidence="1" id="KW-0802">TPR repeat</keyword>
<evidence type="ECO:0000256" key="1">
    <source>
        <dbReference type="PROSITE-ProRule" id="PRU00339"/>
    </source>
</evidence>
<dbReference type="EMBL" id="CAJNOO010005165">
    <property type="protein sequence ID" value="CAF1406983.1"/>
    <property type="molecule type" value="Genomic_DNA"/>
</dbReference>
<dbReference type="SUPFAM" id="SSF48452">
    <property type="entry name" value="TPR-like"/>
    <property type="match status" value="1"/>
</dbReference>
<dbReference type="Proteomes" id="UP000663823">
    <property type="component" value="Unassembled WGS sequence"/>
</dbReference>
<dbReference type="Proteomes" id="UP000663882">
    <property type="component" value="Unassembled WGS sequence"/>
</dbReference>
<gene>
    <name evidence="3" type="ORF">OTI717_LOCUS28956</name>
    <name evidence="2" type="ORF">RFH988_LOCUS35085</name>
</gene>
<dbReference type="PROSITE" id="PS50005">
    <property type="entry name" value="TPR"/>
    <property type="match status" value="1"/>
</dbReference>
<dbReference type="Pfam" id="PF13176">
    <property type="entry name" value="TPR_7"/>
    <property type="match status" value="1"/>
</dbReference>
<reference evidence="2" key="1">
    <citation type="submission" date="2021-02" db="EMBL/GenBank/DDBJ databases">
        <authorList>
            <person name="Nowell W R."/>
        </authorList>
    </citation>
    <scope>NUCLEOTIDE SEQUENCE</scope>
</reference>
<evidence type="ECO:0000313" key="4">
    <source>
        <dbReference type="Proteomes" id="UP000663882"/>
    </source>
</evidence>
<dbReference type="Gene3D" id="1.25.40.10">
    <property type="entry name" value="Tetratricopeptide repeat domain"/>
    <property type="match status" value="1"/>
</dbReference>
<evidence type="ECO:0000313" key="3">
    <source>
        <dbReference type="EMBL" id="CAF4000007.1"/>
    </source>
</evidence>
<dbReference type="InterPro" id="IPR011990">
    <property type="entry name" value="TPR-like_helical_dom_sf"/>
</dbReference>
<sequence>MQYIESLSNDRFVLIINDCLRKKLFQISDKIKLISNRQNELISLCKDEYKENGNELYIIGEFENDCPSNRTLWWYTRETFIYHLLNEAFREFISINGFFLTNLHRQQALFYLYDNDITNDYEKVLFEISIALHIDPNKSYCYITSFNNFLNEEKILFTLGPIFRVVNIQQQDYGKILIWIIRMELSNDKHSRFKILFGNIKYQYNIEQMNFLSLGKISRKMNQFDDAEKFYQRLLKELPYDHSNIVDCYYSLEIIIDEKGDYESSLEWHEKSIEIKKQTSKK</sequence>
<dbReference type="AlphaFoldDB" id="A0A815L9M2"/>
<dbReference type="EMBL" id="CAJOAX010007083">
    <property type="protein sequence ID" value="CAF4000007.1"/>
    <property type="molecule type" value="Genomic_DNA"/>
</dbReference>
<dbReference type="OrthoDB" id="10527998at2759"/>
<evidence type="ECO:0008006" key="5">
    <source>
        <dbReference type="Google" id="ProtNLM"/>
    </source>
</evidence>
<proteinExistence type="predicted"/>